<dbReference type="InterPro" id="IPR001387">
    <property type="entry name" value="Cro/C1-type_HTH"/>
</dbReference>
<sequence>MTSFAENLRSARKMRGWSLQDLADRVGSITKQALNKYEQGTMKPEGGVLGLLAQVLDVSPNYFFRTNRLALGPVEFRKKAKLTVKEVDSIKEKIRDYLERYIEVEGMLDIEHQFDAPFTDAAGKARKCRVTTAQEVEDAAEATLKKWRLGINPIPNVVEMLEEHGVCVLVLDTSSSFHGLATLVSELPVIVLNGTDTPERRRFTALHELGHSVLDIVAATEKELEGLCHRFAGAMLLPQEVVWREFGRTRKRISDYELIAVKNQYGISAQAIMRRLWDLQVISDSYYKHFCFKMAPNRMEKDFGQFLGERKKSYRFQQLIRRLVAEDIVSDAKAASLAGVTLQEFRSKDLPTDE</sequence>
<dbReference type="GO" id="GO:0003677">
    <property type="term" value="F:DNA binding"/>
    <property type="evidence" value="ECO:0007669"/>
    <property type="project" value="InterPro"/>
</dbReference>
<dbReference type="CDD" id="cd00093">
    <property type="entry name" value="HTH_XRE"/>
    <property type="match status" value="1"/>
</dbReference>
<evidence type="ECO:0000313" key="4">
    <source>
        <dbReference type="Proteomes" id="UP000441336"/>
    </source>
</evidence>
<dbReference type="SMART" id="SM00530">
    <property type="entry name" value="HTH_XRE"/>
    <property type="match status" value="1"/>
</dbReference>
<dbReference type="SUPFAM" id="SSF47413">
    <property type="entry name" value="lambda repressor-like DNA-binding domains"/>
    <property type="match status" value="1"/>
</dbReference>
<evidence type="ECO:0000256" key="1">
    <source>
        <dbReference type="ARBA" id="ARBA00007227"/>
    </source>
</evidence>
<dbReference type="RefSeq" id="WP_157569977.1">
    <property type="nucleotide sequence ID" value="NZ_WQKZ01000011.1"/>
</dbReference>
<gene>
    <name evidence="3" type="ORF">GO988_22955</name>
</gene>
<dbReference type="PROSITE" id="PS50943">
    <property type="entry name" value="HTH_CROC1"/>
    <property type="match status" value="1"/>
</dbReference>
<dbReference type="EMBL" id="WQKZ01000011">
    <property type="protein sequence ID" value="MVN79201.1"/>
    <property type="molecule type" value="Genomic_DNA"/>
</dbReference>
<dbReference type="PANTHER" id="PTHR43236">
    <property type="entry name" value="ANTITOXIN HIGA1"/>
    <property type="match status" value="1"/>
</dbReference>
<proteinExistence type="inferred from homology"/>
<dbReference type="InterPro" id="IPR052345">
    <property type="entry name" value="Rad_response_metalloprotease"/>
</dbReference>
<dbReference type="InterPro" id="IPR010359">
    <property type="entry name" value="IrrE_HExxH"/>
</dbReference>
<accession>A0A7K1TM52</accession>
<dbReference type="PANTHER" id="PTHR43236:SF1">
    <property type="entry name" value="BLL7220 PROTEIN"/>
    <property type="match status" value="1"/>
</dbReference>
<comment type="caution">
    <text evidence="3">The sequence shown here is derived from an EMBL/GenBank/DDBJ whole genome shotgun (WGS) entry which is preliminary data.</text>
</comment>
<feature type="domain" description="HTH cro/C1-type" evidence="2">
    <location>
        <begin position="8"/>
        <end position="63"/>
    </location>
</feature>
<keyword evidence="4" id="KW-1185">Reference proteome</keyword>
<name>A0A7K1TM52_9BACT</name>
<comment type="similarity">
    <text evidence="1">Belongs to the short-chain fatty acyl-CoA assimilation regulator (ScfR) family.</text>
</comment>
<dbReference type="Gene3D" id="1.10.10.2910">
    <property type="match status" value="1"/>
</dbReference>
<evidence type="ECO:0000259" key="2">
    <source>
        <dbReference type="PROSITE" id="PS50943"/>
    </source>
</evidence>
<organism evidence="3 4">
    <name type="scientific">Hymenobacter ginkgonis</name>
    <dbReference type="NCBI Taxonomy" id="2682976"/>
    <lineage>
        <taxon>Bacteria</taxon>
        <taxon>Pseudomonadati</taxon>
        <taxon>Bacteroidota</taxon>
        <taxon>Cytophagia</taxon>
        <taxon>Cytophagales</taxon>
        <taxon>Hymenobacteraceae</taxon>
        <taxon>Hymenobacter</taxon>
    </lineage>
</organism>
<dbReference type="InterPro" id="IPR010982">
    <property type="entry name" value="Lambda_DNA-bd_dom_sf"/>
</dbReference>
<dbReference type="Gene3D" id="1.10.260.40">
    <property type="entry name" value="lambda repressor-like DNA-binding domains"/>
    <property type="match status" value="1"/>
</dbReference>
<evidence type="ECO:0000313" key="3">
    <source>
        <dbReference type="EMBL" id="MVN79201.1"/>
    </source>
</evidence>
<dbReference type="Proteomes" id="UP000441336">
    <property type="component" value="Unassembled WGS sequence"/>
</dbReference>
<dbReference type="Pfam" id="PF06114">
    <property type="entry name" value="Peptidase_M78"/>
    <property type="match status" value="1"/>
</dbReference>
<dbReference type="Pfam" id="PF01381">
    <property type="entry name" value="HTH_3"/>
    <property type="match status" value="1"/>
</dbReference>
<reference evidence="3 4" key="1">
    <citation type="submission" date="2019-12" db="EMBL/GenBank/DDBJ databases">
        <title>Hymenobacter sp. HMF4947 Genome sequencing and assembly.</title>
        <authorList>
            <person name="Kang H."/>
            <person name="Cha I."/>
            <person name="Kim H."/>
            <person name="Joh K."/>
        </authorList>
    </citation>
    <scope>NUCLEOTIDE SEQUENCE [LARGE SCALE GENOMIC DNA]</scope>
    <source>
        <strain evidence="3 4">HMF4947</strain>
    </source>
</reference>
<dbReference type="AlphaFoldDB" id="A0A7K1TM52"/>
<protein>
    <submittedName>
        <fullName evidence="3">Helix-turn-helix domain-containing protein</fullName>
    </submittedName>
</protein>